<dbReference type="PROSITE" id="PS50076">
    <property type="entry name" value="DNAJ_2"/>
    <property type="match status" value="1"/>
</dbReference>
<dbReference type="PANTHER" id="PTHR44360">
    <property type="entry name" value="DNAJ HOMOLOG SUBFAMILY B MEMBER 9"/>
    <property type="match status" value="1"/>
</dbReference>
<dbReference type="SUPFAM" id="SSF46565">
    <property type="entry name" value="Chaperone J-domain"/>
    <property type="match status" value="1"/>
</dbReference>
<accession>A0A5K1HRN7</accession>
<dbReference type="InterPro" id="IPR018253">
    <property type="entry name" value="DnaJ_domain_CS"/>
</dbReference>
<evidence type="ECO:0000313" key="4">
    <source>
        <dbReference type="EMBL" id="VVW87914.1"/>
    </source>
</evidence>
<dbReference type="GO" id="GO:0005783">
    <property type="term" value="C:endoplasmic reticulum"/>
    <property type="evidence" value="ECO:0007669"/>
    <property type="project" value="TreeGrafter"/>
</dbReference>
<evidence type="ECO:0000259" key="3">
    <source>
        <dbReference type="PROSITE" id="PS50076"/>
    </source>
</evidence>
<dbReference type="PANTHER" id="PTHR44360:SF1">
    <property type="entry name" value="DNAJ HOMOLOG SUBFAMILY B MEMBER 9"/>
    <property type="match status" value="1"/>
</dbReference>
<evidence type="ECO:0000256" key="1">
    <source>
        <dbReference type="ARBA" id="ARBA00023186"/>
    </source>
</evidence>
<feature type="region of interest" description="Disordered" evidence="2">
    <location>
        <begin position="76"/>
        <end position="106"/>
    </location>
</feature>
<dbReference type="Pfam" id="PF00226">
    <property type="entry name" value="DnaJ"/>
    <property type="match status" value="1"/>
</dbReference>
<dbReference type="GO" id="GO:0051787">
    <property type="term" value="F:misfolded protein binding"/>
    <property type="evidence" value="ECO:0007669"/>
    <property type="project" value="TreeGrafter"/>
</dbReference>
<dbReference type="EMBL" id="LR722105">
    <property type="protein sequence ID" value="VVW87914.1"/>
    <property type="molecule type" value="Genomic_DNA"/>
</dbReference>
<protein>
    <recommendedName>
        <fullName evidence="3">J domain-containing protein</fullName>
    </recommendedName>
</protein>
<dbReference type="CDD" id="cd06257">
    <property type="entry name" value="DnaJ"/>
    <property type="match status" value="1"/>
</dbReference>
<gene>
    <name evidence="4" type="ORF">NYM_LOCUS29943</name>
</gene>
<organism evidence="4">
    <name type="scientific">Nymphaea colorata</name>
    <name type="common">pocket water lily</name>
    <dbReference type="NCBI Taxonomy" id="210225"/>
    <lineage>
        <taxon>Eukaryota</taxon>
        <taxon>Viridiplantae</taxon>
        <taxon>Streptophyta</taxon>
        <taxon>Embryophyta</taxon>
        <taxon>Tracheophyta</taxon>
        <taxon>Spermatophyta</taxon>
        <taxon>Magnoliopsida</taxon>
        <taxon>Nymphaeales</taxon>
        <taxon>Nymphaeaceae</taxon>
        <taxon>Nymphaea</taxon>
    </lineage>
</organism>
<dbReference type="InterPro" id="IPR036869">
    <property type="entry name" value="J_dom_sf"/>
</dbReference>
<dbReference type="SMART" id="SM00271">
    <property type="entry name" value="DnaJ"/>
    <property type="match status" value="1"/>
</dbReference>
<proteinExistence type="predicted"/>
<keyword evidence="1" id="KW-0143">Chaperone</keyword>
<dbReference type="AlphaFoldDB" id="A0A5K1HRN7"/>
<dbReference type="PRINTS" id="PR00625">
    <property type="entry name" value="JDOMAIN"/>
</dbReference>
<dbReference type="InterPro" id="IPR001623">
    <property type="entry name" value="DnaJ_domain"/>
</dbReference>
<sequence length="106" mass="12188">MLLALCTVVELKIPNPYKVLGIQQDATEEQIKEGFKRRSKKYHPDRNKTDPKAKEKFEKIVNAYELLKDPERRRMYDLTGDEDPTGQQQQHHGFGGFPGGGINMKT</sequence>
<feature type="region of interest" description="Disordered" evidence="2">
    <location>
        <begin position="34"/>
        <end position="53"/>
    </location>
</feature>
<dbReference type="GO" id="GO:0036503">
    <property type="term" value="P:ERAD pathway"/>
    <property type="evidence" value="ECO:0007669"/>
    <property type="project" value="TreeGrafter"/>
</dbReference>
<feature type="compositionally biased region" description="Gly residues" evidence="2">
    <location>
        <begin position="93"/>
        <end position="106"/>
    </location>
</feature>
<dbReference type="InterPro" id="IPR051948">
    <property type="entry name" value="Hsp70_co-chaperone_J-domain"/>
</dbReference>
<evidence type="ECO:0000256" key="2">
    <source>
        <dbReference type="SAM" id="MobiDB-lite"/>
    </source>
</evidence>
<dbReference type="Gene3D" id="1.10.287.110">
    <property type="entry name" value="DnaJ domain"/>
    <property type="match status" value="1"/>
</dbReference>
<dbReference type="PROSITE" id="PS00636">
    <property type="entry name" value="DNAJ_1"/>
    <property type="match status" value="1"/>
</dbReference>
<reference evidence="4" key="1">
    <citation type="submission" date="2019-09" db="EMBL/GenBank/DDBJ databases">
        <authorList>
            <person name="Zhang L."/>
        </authorList>
    </citation>
    <scope>NUCLEOTIDE SEQUENCE</scope>
</reference>
<dbReference type="GO" id="GO:0051087">
    <property type="term" value="F:protein-folding chaperone binding"/>
    <property type="evidence" value="ECO:0007669"/>
    <property type="project" value="TreeGrafter"/>
</dbReference>
<name>A0A5K1HRN7_9MAGN</name>
<feature type="domain" description="J" evidence="3">
    <location>
        <begin position="15"/>
        <end position="80"/>
    </location>
</feature>